<dbReference type="GO" id="GO:0032580">
    <property type="term" value="C:Golgi cisterna membrane"/>
    <property type="evidence" value="ECO:0007669"/>
    <property type="project" value="TreeGrafter"/>
</dbReference>
<feature type="domain" description="GOST seven transmembrane" evidence="12">
    <location>
        <begin position="235"/>
        <end position="478"/>
    </location>
</feature>
<evidence type="ECO:0000256" key="10">
    <source>
        <dbReference type="SAM" id="Phobius"/>
    </source>
</evidence>
<keyword evidence="14" id="KW-1185">Reference proteome</keyword>
<feature type="transmembrane region" description="Helical" evidence="10">
    <location>
        <begin position="372"/>
        <end position="394"/>
    </location>
</feature>
<dbReference type="PANTHER" id="PTHR21229:SF16">
    <property type="entry name" value="TRANSMEMBRANE PROTEIN 87B"/>
    <property type="match status" value="1"/>
</dbReference>
<keyword evidence="4 10" id="KW-1133">Transmembrane helix</keyword>
<evidence type="ECO:0000256" key="9">
    <source>
        <dbReference type="SAM" id="MobiDB-lite"/>
    </source>
</evidence>
<keyword evidence="6 10" id="KW-0472">Membrane</keyword>
<dbReference type="AlphaFoldDB" id="A0AAJ7TKS1"/>
<evidence type="ECO:0000313" key="15">
    <source>
        <dbReference type="RefSeq" id="XP_032819685.1"/>
    </source>
</evidence>
<feature type="transmembrane region" description="Helical" evidence="10">
    <location>
        <begin position="339"/>
        <end position="360"/>
    </location>
</feature>
<keyword evidence="7" id="KW-0325">Glycoprotein</keyword>
<accession>A0AAJ7TKS1</accession>
<evidence type="ECO:0000256" key="6">
    <source>
        <dbReference type="ARBA" id="ARBA00023136"/>
    </source>
</evidence>
<evidence type="ECO:0000256" key="11">
    <source>
        <dbReference type="SAM" id="SignalP"/>
    </source>
</evidence>
<dbReference type="InterPro" id="IPR054101">
    <property type="entry name" value="TMEM87A/B_GOLD"/>
</dbReference>
<evidence type="ECO:0000256" key="1">
    <source>
        <dbReference type="ARBA" id="ARBA00004653"/>
    </source>
</evidence>
<evidence type="ECO:0000256" key="2">
    <source>
        <dbReference type="ARBA" id="ARBA00022692"/>
    </source>
</evidence>
<dbReference type="Pfam" id="PF21901">
    <property type="entry name" value="TMEM87A-B_GOLD"/>
    <property type="match status" value="1"/>
</dbReference>
<feature type="chain" id="PRO_5042480362" evidence="11">
    <location>
        <begin position="38"/>
        <end position="568"/>
    </location>
</feature>
<evidence type="ECO:0000256" key="4">
    <source>
        <dbReference type="ARBA" id="ARBA00022989"/>
    </source>
</evidence>
<sequence length="568" mass="64536">MAARGSRGSSAAAAAGTAQHALVAAVLLLHFALCAMAVAPQVGKKDGVFNAKNLMFHFYKTLFNNTDVMLVVSEKTCQPNAVFNVKWMLLHSKCYNKIANIPDMEVKLLLEEKISDDIDYTTNQVSMTCANFNLERMAAHPTFEKFIKTVNNTVKASNSTKTKREEKVSKIEQKASTVANKNGKNVLTRTWRDGPYLFIMSIHPKSNTTVGPEWEIPVQVQMKSEEGFISAADWPLMIFYVAMCVLYSLYGALWLAWSACYWKDLLRIQFWIGAVILLGMLEKAVFYAEYHSINYYGTSVRGAVVFAELLSALKRTLARLLVIIVSLGYGIVKPRLGTTMYKVVGVGMLYLIFSSVEGILRISGGQEFDLDLLAAIPLAVLDTALCWWIFISLYQTMKMLMLRRNVVKLSLYRHFTNTLIFAIIASLIFIIWTTRKFRFAECQSDWRELWVEEAFWRLLFSLILLVIMVLWRPSANNQRYAFTPLLDNDEDEDEEEEPMMNEAYDGMKMRGSKPELNGSSRPNVNKQEDDLKWVEDNIPASMADVAMPALLDSDEEIMTTKFEMSKME</sequence>
<dbReference type="GO" id="GO:0042147">
    <property type="term" value="P:retrograde transport, endosome to Golgi"/>
    <property type="evidence" value="ECO:0007669"/>
    <property type="project" value="TreeGrafter"/>
</dbReference>
<evidence type="ECO:0000256" key="8">
    <source>
        <dbReference type="ARBA" id="ARBA00044946"/>
    </source>
</evidence>
<name>A0AAJ7TKS1_PETMA</name>
<evidence type="ECO:0000313" key="14">
    <source>
        <dbReference type="Proteomes" id="UP001318040"/>
    </source>
</evidence>
<gene>
    <name evidence="15" type="primary">TMEM87A</name>
</gene>
<feature type="signal peptide" evidence="11">
    <location>
        <begin position="1"/>
        <end position="37"/>
    </location>
</feature>
<feature type="transmembrane region" description="Helical" evidence="10">
    <location>
        <begin position="415"/>
        <end position="434"/>
    </location>
</feature>
<reference evidence="15" key="1">
    <citation type="submission" date="2025-08" db="UniProtKB">
        <authorList>
            <consortium name="RefSeq"/>
        </authorList>
    </citation>
    <scope>IDENTIFICATION</scope>
    <source>
        <tissue evidence="15">Sperm</tissue>
    </source>
</reference>
<evidence type="ECO:0000256" key="7">
    <source>
        <dbReference type="ARBA" id="ARBA00023180"/>
    </source>
</evidence>
<evidence type="ECO:0000256" key="3">
    <source>
        <dbReference type="ARBA" id="ARBA00022729"/>
    </source>
</evidence>
<dbReference type="Pfam" id="PF06814">
    <property type="entry name" value="GOST_TM"/>
    <property type="match status" value="1"/>
</dbReference>
<keyword evidence="2 10" id="KW-0812">Transmembrane</keyword>
<dbReference type="GO" id="GO:0005829">
    <property type="term" value="C:cytosol"/>
    <property type="evidence" value="ECO:0007669"/>
    <property type="project" value="GOC"/>
</dbReference>
<evidence type="ECO:0000256" key="5">
    <source>
        <dbReference type="ARBA" id="ARBA00023034"/>
    </source>
</evidence>
<keyword evidence="5" id="KW-0333">Golgi apparatus</keyword>
<evidence type="ECO:0000259" key="13">
    <source>
        <dbReference type="Pfam" id="PF21901"/>
    </source>
</evidence>
<dbReference type="Proteomes" id="UP001318040">
    <property type="component" value="Chromosome 31"/>
</dbReference>
<feature type="transmembrane region" description="Helical" evidence="10">
    <location>
        <begin position="454"/>
        <end position="471"/>
    </location>
</feature>
<dbReference type="InterPro" id="IPR009637">
    <property type="entry name" value="GPR107/GPR108-like"/>
</dbReference>
<comment type="similarity">
    <text evidence="8">Belongs to the LU7TM family. TMEM87 subfamily.</text>
</comment>
<dbReference type="InterPro" id="IPR053937">
    <property type="entry name" value="GOST_TM"/>
</dbReference>
<feature type="transmembrane region" description="Helical" evidence="10">
    <location>
        <begin position="234"/>
        <end position="256"/>
    </location>
</feature>
<proteinExistence type="inferred from homology"/>
<feature type="domain" description="TMEM87A/B GOLD" evidence="13">
    <location>
        <begin position="54"/>
        <end position="202"/>
    </location>
</feature>
<feature type="region of interest" description="Disordered" evidence="9">
    <location>
        <begin position="510"/>
        <end position="529"/>
    </location>
</feature>
<feature type="transmembrane region" description="Helical" evidence="10">
    <location>
        <begin position="268"/>
        <end position="288"/>
    </location>
</feature>
<evidence type="ECO:0000259" key="12">
    <source>
        <dbReference type="Pfam" id="PF06814"/>
    </source>
</evidence>
<dbReference type="PANTHER" id="PTHR21229">
    <property type="entry name" value="LUNG SEVEN TRANSMEMBRANE RECEPTOR"/>
    <property type="match status" value="1"/>
</dbReference>
<comment type="subcellular location">
    <subcellularLocation>
        <location evidence="1">Golgi apparatus membrane</location>
        <topology evidence="1">Multi-pass membrane protein</topology>
    </subcellularLocation>
</comment>
<keyword evidence="3 11" id="KW-0732">Signal</keyword>
<protein>
    <submittedName>
        <fullName evidence="15">Transmembrane protein 87A isoform X3</fullName>
    </submittedName>
</protein>
<dbReference type="GO" id="GO:0000139">
    <property type="term" value="C:Golgi membrane"/>
    <property type="evidence" value="ECO:0007669"/>
    <property type="project" value="UniProtKB-SubCell"/>
</dbReference>
<dbReference type="RefSeq" id="XP_032819685.1">
    <property type="nucleotide sequence ID" value="XM_032963794.1"/>
</dbReference>
<organism evidence="14 15">
    <name type="scientific">Petromyzon marinus</name>
    <name type="common">Sea lamprey</name>
    <dbReference type="NCBI Taxonomy" id="7757"/>
    <lineage>
        <taxon>Eukaryota</taxon>
        <taxon>Metazoa</taxon>
        <taxon>Chordata</taxon>
        <taxon>Craniata</taxon>
        <taxon>Vertebrata</taxon>
        <taxon>Cyclostomata</taxon>
        <taxon>Hyperoartia</taxon>
        <taxon>Petromyzontiformes</taxon>
        <taxon>Petromyzontidae</taxon>
        <taxon>Petromyzon</taxon>
    </lineage>
</organism>
<feature type="transmembrane region" description="Helical" evidence="10">
    <location>
        <begin position="316"/>
        <end position="332"/>
    </location>
</feature>